<organism evidence="1 2">
    <name type="scientific">Prevotella corporis</name>
    <dbReference type="NCBI Taxonomy" id="28128"/>
    <lineage>
        <taxon>Bacteria</taxon>
        <taxon>Pseudomonadati</taxon>
        <taxon>Bacteroidota</taxon>
        <taxon>Bacteroidia</taxon>
        <taxon>Bacteroidales</taxon>
        <taxon>Prevotellaceae</taxon>
        <taxon>Prevotella</taxon>
    </lineage>
</organism>
<dbReference type="EMBL" id="LRQG01000146">
    <property type="protein sequence ID" value="KXA37172.1"/>
    <property type="molecule type" value="Genomic_DNA"/>
</dbReference>
<evidence type="ECO:0000313" key="1">
    <source>
        <dbReference type="EMBL" id="KXA37172.1"/>
    </source>
</evidence>
<dbReference type="PATRIC" id="fig|28128.5.peg.1844"/>
<reference evidence="2" key="1">
    <citation type="submission" date="2016-01" db="EMBL/GenBank/DDBJ databases">
        <authorList>
            <person name="Mitreva M."/>
            <person name="Pepin K.H."/>
            <person name="Mihindukulasuriya K.A."/>
            <person name="Fulton R."/>
            <person name="Fronick C."/>
            <person name="O'Laughlin M."/>
            <person name="Miner T."/>
            <person name="Herter B."/>
            <person name="Rosa B.A."/>
            <person name="Cordes M."/>
            <person name="Tomlinson C."/>
            <person name="Wollam A."/>
            <person name="Palsikar V.B."/>
            <person name="Mardis E.R."/>
            <person name="Wilson R.K."/>
        </authorList>
    </citation>
    <scope>NUCLEOTIDE SEQUENCE [LARGE SCALE GENOMIC DNA]</scope>
    <source>
        <strain evidence="2">MJR7716</strain>
    </source>
</reference>
<protein>
    <submittedName>
        <fullName evidence="1">Uncharacterized protein</fullName>
    </submittedName>
</protein>
<sequence>MHGARPFIYKGLHRALENVAEKFLNIYDTKIWRYKQKNLTLYTENESKRAFDR</sequence>
<comment type="caution">
    <text evidence="1">The sequence shown here is derived from an EMBL/GenBank/DDBJ whole genome shotgun (WGS) entry which is preliminary data.</text>
</comment>
<proteinExistence type="predicted"/>
<accession>A0A133Q2S0</accession>
<gene>
    <name evidence="1" type="ORF">HMPREF3226_01798</name>
</gene>
<name>A0A133Q2S0_9BACT</name>
<evidence type="ECO:0000313" key="2">
    <source>
        <dbReference type="Proteomes" id="UP000070533"/>
    </source>
</evidence>
<dbReference type="Proteomes" id="UP000070533">
    <property type="component" value="Unassembled WGS sequence"/>
</dbReference>
<keyword evidence="2" id="KW-1185">Reference proteome</keyword>
<dbReference type="AlphaFoldDB" id="A0A133Q2S0"/>